<dbReference type="AlphaFoldDB" id="A0A9P6B844"/>
<comment type="caution">
    <text evidence="2">The sequence shown here is derived from an EMBL/GenBank/DDBJ whole genome shotgun (WGS) entry which is preliminary data.</text>
</comment>
<accession>A0A9P6B844</accession>
<evidence type="ECO:0000313" key="2">
    <source>
        <dbReference type="EMBL" id="KAF9519012.1"/>
    </source>
</evidence>
<feature type="region of interest" description="Disordered" evidence="1">
    <location>
        <begin position="423"/>
        <end position="443"/>
    </location>
</feature>
<sequence length="562" mass="62568">MPNHNIATRRMNNTTKRAINCLLIFGWFHEAPVANKKVSRDEAQCELEAQFCPPLDGTLVAAMLLEYTDPELSTSALNQLRSTLTELASMTDDALTKKDNRDASFGSHPFSVPVTPSNDVVESELDSFSMSDSLSFSHLDSQSSSSTTGLISSPLAFLRAVFPHLSNEVLETALSGASWSPSASGHEREIDMDALVNTLLSEEYIREIIERGYIPGEQEDTDGGQEKNVEKRWELVQNDRRTRQWKCGHQRFRATQRQRQYFPPSRPAAASPLPAPDPWSHVISLASHLSKLVPSTTYAQFLALFHNPTYATPVVALRSHLGSVARQSTRTINENDVQTLMELVPINPDERAVRGSLSKDAAACLAAVSGPMEDAYDLLVLLRDLDVDGAVIHHSLPTNWSGSNPTLSTPGLARADDNLNKASPMARSHVPAPPNKPNPSAPDLNAWQTVSRRGRVALPEPEGTATLVSAARRGEKQGTPTDDAVECGRRVDEYWTKRNLALRQASSHWQRGRRGAEIALYYAEQAREFDTHRRAWAVRGARAHVMQHRRWIQERWIQQTYY</sequence>
<evidence type="ECO:0000256" key="1">
    <source>
        <dbReference type="SAM" id="MobiDB-lite"/>
    </source>
</evidence>
<gene>
    <name evidence="2" type="ORF">BS47DRAFT_1388431</name>
</gene>
<dbReference type="CDD" id="cd14279">
    <property type="entry name" value="CUE"/>
    <property type="match status" value="1"/>
</dbReference>
<protein>
    <recommendedName>
        <fullName evidence="4">CUE domain-containing protein</fullName>
    </recommendedName>
</protein>
<name>A0A9P6B844_9AGAM</name>
<reference evidence="2" key="1">
    <citation type="journal article" date="2020" name="Nat. Commun.">
        <title>Large-scale genome sequencing of mycorrhizal fungi provides insights into the early evolution of symbiotic traits.</title>
        <authorList>
            <person name="Miyauchi S."/>
            <person name="Kiss E."/>
            <person name="Kuo A."/>
            <person name="Drula E."/>
            <person name="Kohler A."/>
            <person name="Sanchez-Garcia M."/>
            <person name="Morin E."/>
            <person name="Andreopoulos B."/>
            <person name="Barry K.W."/>
            <person name="Bonito G."/>
            <person name="Buee M."/>
            <person name="Carver A."/>
            <person name="Chen C."/>
            <person name="Cichocki N."/>
            <person name="Clum A."/>
            <person name="Culley D."/>
            <person name="Crous P.W."/>
            <person name="Fauchery L."/>
            <person name="Girlanda M."/>
            <person name="Hayes R.D."/>
            <person name="Keri Z."/>
            <person name="LaButti K."/>
            <person name="Lipzen A."/>
            <person name="Lombard V."/>
            <person name="Magnuson J."/>
            <person name="Maillard F."/>
            <person name="Murat C."/>
            <person name="Nolan M."/>
            <person name="Ohm R.A."/>
            <person name="Pangilinan J."/>
            <person name="Pereira M.F."/>
            <person name="Perotto S."/>
            <person name="Peter M."/>
            <person name="Pfister S."/>
            <person name="Riley R."/>
            <person name="Sitrit Y."/>
            <person name="Stielow J.B."/>
            <person name="Szollosi G."/>
            <person name="Zifcakova L."/>
            <person name="Stursova M."/>
            <person name="Spatafora J.W."/>
            <person name="Tedersoo L."/>
            <person name="Vaario L.M."/>
            <person name="Yamada A."/>
            <person name="Yan M."/>
            <person name="Wang P."/>
            <person name="Xu J."/>
            <person name="Bruns T."/>
            <person name="Baldrian P."/>
            <person name="Vilgalys R."/>
            <person name="Dunand C."/>
            <person name="Henrissat B."/>
            <person name="Grigoriev I.V."/>
            <person name="Hibbett D."/>
            <person name="Nagy L.G."/>
            <person name="Martin F.M."/>
        </authorList>
    </citation>
    <scope>NUCLEOTIDE SEQUENCE</scope>
    <source>
        <strain evidence="2">UP504</strain>
    </source>
</reference>
<dbReference type="EMBL" id="MU128920">
    <property type="protein sequence ID" value="KAF9519012.1"/>
    <property type="molecule type" value="Genomic_DNA"/>
</dbReference>
<keyword evidence="3" id="KW-1185">Reference proteome</keyword>
<evidence type="ECO:0000313" key="3">
    <source>
        <dbReference type="Proteomes" id="UP000886523"/>
    </source>
</evidence>
<dbReference type="Proteomes" id="UP000886523">
    <property type="component" value="Unassembled WGS sequence"/>
</dbReference>
<dbReference type="OrthoDB" id="4080456at2759"/>
<feature type="compositionally biased region" description="Pro residues" evidence="1">
    <location>
        <begin position="431"/>
        <end position="440"/>
    </location>
</feature>
<organism evidence="2 3">
    <name type="scientific">Hydnum rufescens UP504</name>
    <dbReference type="NCBI Taxonomy" id="1448309"/>
    <lineage>
        <taxon>Eukaryota</taxon>
        <taxon>Fungi</taxon>
        <taxon>Dikarya</taxon>
        <taxon>Basidiomycota</taxon>
        <taxon>Agaricomycotina</taxon>
        <taxon>Agaricomycetes</taxon>
        <taxon>Cantharellales</taxon>
        <taxon>Hydnaceae</taxon>
        <taxon>Hydnum</taxon>
    </lineage>
</organism>
<evidence type="ECO:0008006" key="4">
    <source>
        <dbReference type="Google" id="ProtNLM"/>
    </source>
</evidence>
<proteinExistence type="predicted"/>